<gene>
    <name evidence="1" type="ORF">C2G38_2205898</name>
</gene>
<organism evidence="1 2">
    <name type="scientific">Gigaspora rosea</name>
    <dbReference type="NCBI Taxonomy" id="44941"/>
    <lineage>
        <taxon>Eukaryota</taxon>
        <taxon>Fungi</taxon>
        <taxon>Fungi incertae sedis</taxon>
        <taxon>Mucoromycota</taxon>
        <taxon>Glomeromycotina</taxon>
        <taxon>Glomeromycetes</taxon>
        <taxon>Diversisporales</taxon>
        <taxon>Gigasporaceae</taxon>
        <taxon>Gigaspora</taxon>
    </lineage>
</organism>
<dbReference type="AlphaFoldDB" id="A0A397UK61"/>
<comment type="caution">
    <text evidence="1">The sequence shown here is derived from an EMBL/GenBank/DDBJ whole genome shotgun (WGS) entry which is preliminary data.</text>
</comment>
<evidence type="ECO:0000313" key="1">
    <source>
        <dbReference type="EMBL" id="RIB10514.1"/>
    </source>
</evidence>
<dbReference type="EMBL" id="QKWP01001241">
    <property type="protein sequence ID" value="RIB10514.1"/>
    <property type="molecule type" value="Genomic_DNA"/>
</dbReference>
<protein>
    <submittedName>
        <fullName evidence="1">Uncharacterized protein</fullName>
    </submittedName>
</protein>
<sequence>MSNHVLSSSSRANKNDFYNDDTVILNEIDFTINSYSYSFVYNQLNSNTKKLYLLAVVKAMDISRVFQSLPCEWAVFSEVKIQLMYNMTSQIKPVLFDLLPNLLNDLTKLIDEKIHFNNQNIVELVIKLSQEIFTCESPEKVAILNINKAYKVYIKYIK</sequence>
<name>A0A397UK61_9GLOM</name>
<keyword evidence="2" id="KW-1185">Reference proteome</keyword>
<proteinExistence type="predicted"/>
<reference evidence="1 2" key="1">
    <citation type="submission" date="2018-06" db="EMBL/GenBank/DDBJ databases">
        <title>Comparative genomics reveals the genomic features of Rhizophagus irregularis, R. cerebriforme, R. diaphanum and Gigaspora rosea, and their symbiotic lifestyle signature.</title>
        <authorList>
            <person name="Morin E."/>
            <person name="San Clemente H."/>
            <person name="Chen E.C.H."/>
            <person name="De La Providencia I."/>
            <person name="Hainaut M."/>
            <person name="Kuo A."/>
            <person name="Kohler A."/>
            <person name="Murat C."/>
            <person name="Tang N."/>
            <person name="Roy S."/>
            <person name="Loubradou J."/>
            <person name="Henrissat B."/>
            <person name="Grigoriev I.V."/>
            <person name="Corradi N."/>
            <person name="Roux C."/>
            <person name="Martin F.M."/>
        </authorList>
    </citation>
    <scope>NUCLEOTIDE SEQUENCE [LARGE SCALE GENOMIC DNA]</scope>
    <source>
        <strain evidence="1 2">DAOM 194757</strain>
    </source>
</reference>
<accession>A0A397UK61</accession>
<evidence type="ECO:0000313" key="2">
    <source>
        <dbReference type="Proteomes" id="UP000266673"/>
    </source>
</evidence>
<dbReference type="Proteomes" id="UP000266673">
    <property type="component" value="Unassembled WGS sequence"/>
</dbReference>